<dbReference type="Pfam" id="PF04055">
    <property type="entry name" value="Radical_SAM"/>
    <property type="match status" value="1"/>
</dbReference>
<dbReference type="PROSITE" id="PS51449">
    <property type="entry name" value="MTTASE_N"/>
    <property type="match status" value="1"/>
</dbReference>
<evidence type="ECO:0000256" key="2">
    <source>
        <dbReference type="ARBA" id="ARBA00022485"/>
    </source>
</evidence>
<dbReference type="Pfam" id="PF01938">
    <property type="entry name" value="TRAM"/>
    <property type="match status" value="1"/>
</dbReference>
<evidence type="ECO:0000259" key="10">
    <source>
        <dbReference type="PROSITE" id="PS50926"/>
    </source>
</evidence>
<keyword evidence="2 9" id="KW-0004">4Fe-4S</keyword>
<protein>
    <recommendedName>
        <fullName evidence="8 9">tRNA-2-methylthio-N(6)-dimethylallyladenosine synthase</fullName>
        <ecNumber evidence="8 9">2.8.4.3</ecNumber>
    </recommendedName>
    <alternativeName>
        <fullName evidence="9">(Dimethylallyl)adenosine tRNA methylthiotransferase MiaB</fullName>
    </alternativeName>
    <alternativeName>
        <fullName evidence="9">tRNA-i(6)A37 methylthiotransferase</fullName>
    </alternativeName>
</protein>
<comment type="subunit">
    <text evidence="9">Monomer.</text>
</comment>
<dbReference type="InterPro" id="IPR058240">
    <property type="entry name" value="rSAM_sf"/>
</dbReference>
<dbReference type="InterPro" id="IPR005839">
    <property type="entry name" value="Methylthiotransferase"/>
</dbReference>
<dbReference type="SMART" id="SM00729">
    <property type="entry name" value="Elp3"/>
    <property type="match status" value="1"/>
</dbReference>
<feature type="binding site" evidence="9">
    <location>
        <position position="157"/>
    </location>
    <ligand>
        <name>[4Fe-4S] cluster</name>
        <dbReference type="ChEBI" id="CHEBI:49883"/>
        <label>2</label>
        <note>4Fe-4S-S-AdoMet</note>
    </ligand>
</feature>
<evidence type="ECO:0000313" key="14">
    <source>
        <dbReference type="Proteomes" id="UP001320768"/>
    </source>
</evidence>
<comment type="similarity">
    <text evidence="9">Belongs to the methylthiotransferase family. MiaB subfamily.</text>
</comment>
<evidence type="ECO:0000256" key="7">
    <source>
        <dbReference type="ARBA" id="ARBA00023014"/>
    </source>
</evidence>
<comment type="caution">
    <text evidence="13">The sequence shown here is derived from an EMBL/GenBank/DDBJ whole genome shotgun (WGS) entry which is preliminary data.</text>
</comment>
<sequence length="439" mass="49480">MTKKLYIETHGCQMNVADSQTIVDSLRESFDITETSNPDESDIMVMNTCSVREKPQEKVFSELGRWRAVKEKRPGVIIAVGGCVASQEGENIIKRAPYVDIIFGPQTLHRLPKLIASHCHSNQPIIDISFPEHEKFDQAPSRQSRSPAAFVSIMEGCSKYCSFCIVPYTRGDEFSKAFELVIKECQLLAKKGVKEINFLGQNVNDYQSSFQGNTIRLADLIQYVASLDGIERIRYTTSHPQAFSQDLIDAYEHVPELTSHLHLPVQSGSNRILREMKRGYEVELFEEQVAKLRAIRPNICISTDLIIGFPGESHEDFMETVSLIKRIKFDHSFSFIYSKRPGTPAADLPDPISEEEKKERLKIVQSLIQDQADEISQGMIGKTEYVLFENISKKSSGEVCGRTENCRYVNAPGDSSLIGKILPVRILSANRHFLKGVLV</sequence>
<dbReference type="RefSeq" id="WP_258568878.1">
    <property type="nucleotide sequence ID" value="NZ_JAKUDN010000001.1"/>
</dbReference>
<feature type="binding site" evidence="9">
    <location>
        <position position="49"/>
    </location>
    <ligand>
        <name>[4Fe-4S] cluster</name>
        <dbReference type="ChEBI" id="CHEBI:49883"/>
        <label>1</label>
    </ligand>
</feature>
<evidence type="ECO:0000256" key="9">
    <source>
        <dbReference type="HAMAP-Rule" id="MF_01864"/>
    </source>
</evidence>
<evidence type="ECO:0000256" key="1">
    <source>
        <dbReference type="ARBA" id="ARBA00003234"/>
    </source>
</evidence>
<comment type="cofactor">
    <cofactor evidence="9">
        <name>[4Fe-4S] cluster</name>
        <dbReference type="ChEBI" id="CHEBI:49883"/>
    </cofactor>
    <text evidence="9">Binds 2 [4Fe-4S] clusters. One cluster is coordinated with 3 cysteines and an exchangeable S-adenosyl-L-methionine.</text>
</comment>
<dbReference type="PROSITE" id="PS51918">
    <property type="entry name" value="RADICAL_SAM"/>
    <property type="match status" value="1"/>
</dbReference>
<organism evidence="13 14">
    <name type="scientific">Candidatus Synchoanobacter obligatus</name>
    <dbReference type="NCBI Taxonomy" id="2919597"/>
    <lineage>
        <taxon>Bacteria</taxon>
        <taxon>Pseudomonadati</taxon>
        <taxon>Pseudomonadota</taxon>
        <taxon>Gammaproteobacteria</taxon>
        <taxon>Candidatus Comchoanobacterales</taxon>
        <taxon>Candidatus Comchoanobacteraceae</taxon>
        <taxon>Candidatus Synchoanobacter</taxon>
    </lineage>
</organism>
<evidence type="ECO:0000256" key="8">
    <source>
        <dbReference type="ARBA" id="ARBA00033765"/>
    </source>
</evidence>
<dbReference type="InterPro" id="IPR002792">
    <property type="entry name" value="TRAM_dom"/>
</dbReference>
<comment type="function">
    <text evidence="1 9">Catalyzes the methylthiolation of N6-(dimethylallyl)adenosine (i(6)A), leading to the formation of 2-methylthio-N6-(dimethylallyl)adenosine (ms(2)i(6)A) at position 37 in tRNAs that read codons beginning with uridine.</text>
</comment>
<keyword evidence="7 9" id="KW-0411">Iron-sulfur</keyword>
<gene>
    <name evidence="9 13" type="primary">miaB</name>
    <name evidence="13" type="ORF">MKS91_00440</name>
</gene>
<dbReference type="PANTHER" id="PTHR43020:SF2">
    <property type="entry name" value="MITOCHONDRIAL TRNA METHYLTHIOTRANSFERASE CDK5RAP1"/>
    <property type="match status" value="1"/>
</dbReference>
<dbReference type="InterPro" id="IPR006638">
    <property type="entry name" value="Elp3/MiaA/NifB-like_rSAM"/>
</dbReference>
<keyword evidence="4 9" id="KW-0949">S-adenosyl-L-methionine</keyword>
<dbReference type="InterPro" id="IPR006463">
    <property type="entry name" value="MiaB_methiolase"/>
</dbReference>
<dbReference type="InterPro" id="IPR013848">
    <property type="entry name" value="Methylthiotransferase_N"/>
</dbReference>
<dbReference type="Proteomes" id="UP001320768">
    <property type="component" value="Unassembled WGS sequence"/>
</dbReference>
<dbReference type="NCBIfam" id="TIGR00089">
    <property type="entry name" value="MiaB/RimO family radical SAM methylthiotransferase"/>
    <property type="match status" value="1"/>
</dbReference>
<dbReference type="EMBL" id="JAKUDN010000001">
    <property type="protein sequence ID" value="MCP8351764.1"/>
    <property type="molecule type" value="Genomic_DNA"/>
</dbReference>
<dbReference type="PROSITE" id="PS01278">
    <property type="entry name" value="MTTASE_RADICAL"/>
    <property type="match status" value="1"/>
</dbReference>
<feature type="domain" description="MTTase N-terminal" evidence="11">
    <location>
        <begin position="3"/>
        <end position="120"/>
    </location>
</feature>
<proteinExistence type="inferred from homology"/>
<evidence type="ECO:0000256" key="4">
    <source>
        <dbReference type="ARBA" id="ARBA00022691"/>
    </source>
</evidence>
<name>A0ABT1L3H6_9GAMM</name>
<reference evidence="13 14" key="1">
    <citation type="journal article" date="2022" name="Nat. Microbiol.">
        <title>The microbiome of a bacterivorous marine choanoflagellate contains a resource-demanding obligate bacterial associate.</title>
        <authorList>
            <person name="Needham D.M."/>
            <person name="Poirier C."/>
            <person name="Bachy C."/>
            <person name="George E.E."/>
            <person name="Wilken S."/>
            <person name="Yung C.C.M."/>
            <person name="Limardo A.J."/>
            <person name="Morando M."/>
            <person name="Sudek L."/>
            <person name="Malmstrom R.R."/>
            <person name="Keeling P.J."/>
            <person name="Santoro A.E."/>
            <person name="Worden A.Z."/>
        </authorList>
    </citation>
    <scope>NUCLEOTIDE SEQUENCE [LARGE SCALE GENOMIC DNA]</scope>
    <source>
        <strain evidence="13 14">Comchoano-2</strain>
    </source>
</reference>
<dbReference type="SFLD" id="SFLDS00029">
    <property type="entry name" value="Radical_SAM"/>
    <property type="match status" value="1"/>
</dbReference>
<dbReference type="InterPro" id="IPR007197">
    <property type="entry name" value="rSAM"/>
</dbReference>
<keyword evidence="5 9" id="KW-0479">Metal-binding</keyword>
<dbReference type="NCBIfam" id="TIGR01574">
    <property type="entry name" value="miaB-methiolase"/>
    <property type="match status" value="1"/>
</dbReference>
<dbReference type="PANTHER" id="PTHR43020">
    <property type="entry name" value="CDK5 REGULATORY SUBUNIT-ASSOCIATED PROTEIN 1"/>
    <property type="match status" value="1"/>
</dbReference>
<keyword evidence="14" id="KW-1185">Reference proteome</keyword>
<keyword evidence="3 9" id="KW-0808">Transferase</keyword>
<dbReference type="InterPro" id="IPR023404">
    <property type="entry name" value="rSAM_horseshoe"/>
</dbReference>
<dbReference type="Gene3D" id="3.80.30.20">
    <property type="entry name" value="tm_1862 like domain"/>
    <property type="match status" value="1"/>
</dbReference>
<dbReference type="HAMAP" id="MF_01864">
    <property type="entry name" value="tRNA_metthiotr_MiaB"/>
    <property type="match status" value="1"/>
</dbReference>
<evidence type="ECO:0000256" key="6">
    <source>
        <dbReference type="ARBA" id="ARBA00023004"/>
    </source>
</evidence>
<dbReference type="SFLD" id="SFLDG01061">
    <property type="entry name" value="methylthiotransferase"/>
    <property type="match status" value="1"/>
</dbReference>
<dbReference type="SFLD" id="SFLDF00273">
    <property type="entry name" value="(dimethylallyl)adenosine_tRNA"/>
    <property type="match status" value="1"/>
</dbReference>
<dbReference type="InterPro" id="IPR038135">
    <property type="entry name" value="Methylthiotransferase_N_sf"/>
</dbReference>
<keyword evidence="9" id="KW-0963">Cytoplasm</keyword>
<dbReference type="SFLD" id="SFLDG01082">
    <property type="entry name" value="B12-binding_domain_containing"/>
    <property type="match status" value="1"/>
</dbReference>
<feature type="binding site" evidence="9">
    <location>
        <position position="164"/>
    </location>
    <ligand>
        <name>[4Fe-4S] cluster</name>
        <dbReference type="ChEBI" id="CHEBI:49883"/>
        <label>2</label>
        <note>4Fe-4S-S-AdoMet</note>
    </ligand>
</feature>
<dbReference type="Pfam" id="PF00919">
    <property type="entry name" value="UPF0004"/>
    <property type="match status" value="1"/>
</dbReference>
<dbReference type="InterPro" id="IPR020612">
    <property type="entry name" value="Methylthiotransferase_CS"/>
</dbReference>
<evidence type="ECO:0000313" key="13">
    <source>
        <dbReference type="EMBL" id="MCP8351764.1"/>
    </source>
</evidence>
<dbReference type="GO" id="GO:0035597">
    <property type="term" value="F:tRNA-2-methylthio-N(6)-dimethylallyladenosine(37) synthase activity"/>
    <property type="evidence" value="ECO:0007669"/>
    <property type="project" value="UniProtKB-EC"/>
</dbReference>
<feature type="domain" description="Radical SAM core" evidence="12">
    <location>
        <begin position="143"/>
        <end position="374"/>
    </location>
</feature>
<feature type="binding site" evidence="9">
    <location>
        <position position="83"/>
    </location>
    <ligand>
        <name>[4Fe-4S] cluster</name>
        <dbReference type="ChEBI" id="CHEBI:49883"/>
        <label>1</label>
    </ligand>
</feature>
<accession>A0ABT1L3H6</accession>
<dbReference type="SUPFAM" id="SSF102114">
    <property type="entry name" value="Radical SAM enzymes"/>
    <property type="match status" value="1"/>
</dbReference>
<evidence type="ECO:0000256" key="5">
    <source>
        <dbReference type="ARBA" id="ARBA00022723"/>
    </source>
</evidence>
<evidence type="ECO:0000259" key="11">
    <source>
        <dbReference type="PROSITE" id="PS51449"/>
    </source>
</evidence>
<dbReference type="EC" id="2.8.4.3" evidence="8 9"/>
<feature type="binding site" evidence="9">
    <location>
        <position position="12"/>
    </location>
    <ligand>
        <name>[4Fe-4S] cluster</name>
        <dbReference type="ChEBI" id="CHEBI:49883"/>
        <label>1</label>
    </ligand>
</feature>
<dbReference type="PROSITE" id="PS50926">
    <property type="entry name" value="TRAM"/>
    <property type="match status" value="1"/>
</dbReference>
<keyword evidence="9" id="KW-0819">tRNA processing</keyword>
<comment type="catalytic activity">
    <reaction evidence="9">
        <text>N(6)-dimethylallyladenosine(37) in tRNA + (sulfur carrier)-SH + AH2 + 2 S-adenosyl-L-methionine = 2-methylsulfanyl-N(6)-dimethylallyladenosine(37) in tRNA + (sulfur carrier)-H + 5'-deoxyadenosine + L-methionine + A + S-adenosyl-L-homocysteine + 2 H(+)</text>
        <dbReference type="Rhea" id="RHEA:37067"/>
        <dbReference type="Rhea" id="RHEA-COMP:10375"/>
        <dbReference type="Rhea" id="RHEA-COMP:10376"/>
        <dbReference type="Rhea" id="RHEA-COMP:14737"/>
        <dbReference type="Rhea" id="RHEA-COMP:14739"/>
        <dbReference type="ChEBI" id="CHEBI:13193"/>
        <dbReference type="ChEBI" id="CHEBI:15378"/>
        <dbReference type="ChEBI" id="CHEBI:17319"/>
        <dbReference type="ChEBI" id="CHEBI:17499"/>
        <dbReference type="ChEBI" id="CHEBI:29917"/>
        <dbReference type="ChEBI" id="CHEBI:57844"/>
        <dbReference type="ChEBI" id="CHEBI:57856"/>
        <dbReference type="ChEBI" id="CHEBI:59789"/>
        <dbReference type="ChEBI" id="CHEBI:64428"/>
        <dbReference type="ChEBI" id="CHEBI:74415"/>
        <dbReference type="ChEBI" id="CHEBI:74417"/>
        <dbReference type="EC" id="2.8.4.3"/>
    </reaction>
</comment>
<dbReference type="CDD" id="cd01335">
    <property type="entry name" value="Radical_SAM"/>
    <property type="match status" value="1"/>
</dbReference>
<feature type="domain" description="TRAM" evidence="10">
    <location>
        <begin position="377"/>
        <end position="439"/>
    </location>
</feature>
<feature type="binding site" evidence="9">
    <location>
        <position position="161"/>
    </location>
    <ligand>
        <name>[4Fe-4S] cluster</name>
        <dbReference type="ChEBI" id="CHEBI:49883"/>
        <label>2</label>
        <note>4Fe-4S-S-AdoMet</note>
    </ligand>
</feature>
<dbReference type="Gene3D" id="3.40.50.12160">
    <property type="entry name" value="Methylthiotransferase, N-terminal domain"/>
    <property type="match status" value="1"/>
</dbReference>
<keyword evidence="6 9" id="KW-0408">Iron</keyword>
<comment type="subcellular location">
    <subcellularLocation>
        <location evidence="9">Cytoplasm</location>
    </subcellularLocation>
</comment>
<evidence type="ECO:0000259" key="12">
    <source>
        <dbReference type="PROSITE" id="PS51918"/>
    </source>
</evidence>
<evidence type="ECO:0000256" key="3">
    <source>
        <dbReference type="ARBA" id="ARBA00022679"/>
    </source>
</evidence>